<accession>A0ABP9PQP3</accession>
<evidence type="ECO:0000313" key="3">
    <source>
        <dbReference type="Proteomes" id="UP001499852"/>
    </source>
</evidence>
<sequence length="147" mass="16553">MIALDTNILLPAVNADHPDHARAVLFVNGLLDSDEVAISEFVLVELYGLLRNPVVLSNPLNAPEAAAVCEAFRCHPRWQTLGFPPDSKMFHDLYWPHLRVKNFARRRAFDLRIALSLTLQGVTEFATANLKDFEGMGFKRVWNPLQG</sequence>
<dbReference type="InterPro" id="IPR006226">
    <property type="entry name" value="Mtu_PIN"/>
</dbReference>
<dbReference type="Gene3D" id="3.40.50.1010">
    <property type="entry name" value="5'-nuclease"/>
    <property type="match status" value="1"/>
</dbReference>
<dbReference type="InterPro" id="IPR002716">
    <property type="entry name" value="PIN_dom"/>
</dbReference>
<dbReference type="EMBL" id="BAABIA010000010">
    <property type="protein sequence ID" value="GAA5147498.1"/>
    <property type="molecule type" value="Genomic_DNA"/>
</dbReference>
<comment type="caution">
    <text evidence="2">The sequence shown here is derived from an EMBL/GenBank/DDBJ whole genome shotgun (WGS) entry which is preliminary data.</text>
</comment>
<dbReference type="RefSeq" id="WP_345738397.1">
    <property type="nucleotide sequence ID" value="NZ_BAABIA010000010.1"/>
</dbReference>
<name>A0ABP9PQP3_9BACT</name>
<organism evidence="2 3">
    <name type="scientific">Prosthecobacter algae</name>
    <dbReference type="NCBI Taxonomy" id="1144682"/>
    <lineage>
        <taxon>Bacteria</taxon>
        <taxon>Pseudomonadati</taxon>
        <taxon>Verrucomicrobiota</taxon>
        <taxon>Verrucomicrobiia</taxon>
        <taxon>Verrucomicrobiales</taxon>
        <taxon>Verrucomicrobiaceae</taxon>
        <taxon>Prosthecobacter</taxon>
    </lineage>
</organism>
<reference evidence="3" key="1">
    <citation type="journal article" date="2019" name="Int. J. Syst. Evol. Microbiol.">
        <title>The Global Catalogue of Microorganisms (GCM) 10K type strain sequencing project: providing services to taxonomists for standard genome sequencing and annotation.</title>
        <authorList>
            <consortium name="The Broad Institute Genomics Platform"/>
            <consortium name="The Broad Institute Genome Sequencing Center for Infectious Disease"/>
            <person name="Wu L."/>
            <person name="Ma J."/>
        </authorList>
    </citation>
    <scope>NUCLEOTIDE SEQUENCE [LARGE SCALE GENOMIC DNA]</scope>
    <source>
        <strain evidence="3">JCM 18053</strain>
    </source>
</reference>
<dbReference type="Proteomes" id="UP001499852">
    <property type="component" value="Unassembled WGS sequence"/>
</dbReference>
<proteinExistence type="predicted"/>
<dbReference type="SUPFAM" id="SSF88723">
    <property type="entry name" value="PIN domain-like"/>
    <property type="match status" value="1"/>
</dbReference>
<evidence type="ECO:0000313" key="2">
    <source>
        <dbReference type="EMBL" id="GAA5147498.1"/>
    </source>
</evidence>
<evidence type="ECO:0000259" key="1">
    <source>
        <dbReference type="Pfam" id="PF01850"/>
    </source>
</evidence>
<feature type="domain" description="PIN" evidence="1">
    <location>
        <begin position="2"/>
        <end position="68"/>
    </location>
</feature>
<keyword evidence="3" id="KW-1185">Reference proteome</keyword>
<dbReference type="NCBIfam" id="TIGR00028">
    <property type="entry name" value="Mtu_PIN_fam"/>
    <property type="match status" value="1"/>
</dbReference>
<protein>
    <submittedName>
        <fullName evidence="2">Type II toxin-antitoxin system VapC family toxin</fullName>
    </submittedName>
</protein>
<dbReference type="Pfam" id="PF01850">
    <property type="entry name" value="PIN"/>
    <property type="match status" value="1"/>
</dbReference>
<dbReference type="InterPro" id="IPR029060">
    <property type="entry name" value="PIN-like_dom_sf"/>
</dbReference>
<gene>
    <name evidence="2" type="ORF">GCM10023213_42210</name>
</gene>